<dbReference type="AlphaFoldDB" id="B7GL61"/>
<dbReference type="eggNOG" id="COG0741">
    <property type="taxonomic scope" value="Bacteria"/>
</dbReference>
<protein>
    <submittedName>
        <fullName evidence="1">Predicted secreted protein</fullName>
    </submittedName>
</protein>
<dbReference type="Proteomes" id="UP000000742">
    <property type="component" value="Chromosome"/>
</dbReference>
<reference evidence="1 2" key="1">
    <citation type="journal article" date="2008" name="Genome Biol.">
        <title>Encapsulated in silica: genome, proteome and physiology of the thermophilic bacterium Anoxybacillus flavithermus WK1.</title>
        <authorList>
            <person name="Saw J.H."/>
            <person name="Mountain B.W."/>
            <person name="Feng L."/>
            <person name="Omelchenko M.V."/>
            <person name="Hou S."/>
            <person name="Saito J.A."/>
            <person name="Stott M.B."/>
            <person name="Li D."/>
            <person name="Zhao G."/>
            <person name="Wu J."/>
            <person name="Galperin M.Y."/>
            <person name="Koonin E.V."/>
            <person name="Makarova K.S."/>
            <person name="Wolf Y.I."/>
            <person name="Rigden D.J."/>
            <person name="Dunfield P.F."/>
            <person name="Wang L."/>
            <person name="Alam M."/>
        </authorList>
    </citation>
    <scope>NUCLEOTIDE SEQUENCE [LARGE SCALE GENOMIC DNA]</scope>
    <source>
        <strain evidence="2">DSM 21510 / WK1</strain>
    </source>
</reference>
<dbReference type="KEGG" id="afl:Aflv_2556"/>
<dbReference type="STRING" id="491915.Aflv_2556"/>
<proteinExistence type="predicted"/>
<dbReference type="EMBL" id="CP000922">
    <property type="protein sequence ID" value="ACJ34911.1"/>
    <property type="molecule type" value="Genomic_DNA"/>
</dbReference>
<evidence type="ECO:0000313" key="2">
    <source>
        <dbReference type="Proteomes" id="UP000000742"/>
    </source>
</evidence>
<organism evidence="1 2">
    <name type="scientific">Anoxybacillus flavithermus (strain DSM 21510 / WK1)</name>
    <dbReference type="NCBI Taxonomy" id="491915"/>
    <lineage>
        <taxon>Bacteria</taxon>
        <taxon>Bacillati</taxon>
        <taxon>Bacillota</taxon>
        <taxon>Bacilli</taxon>
        <taxon>Bacillales</taxon>
        <taxon>Anoxybacillaceae</taxon>
        <taxon>Anoxybacillus</taxon>
    </lineage>
</organism>
<gene>
    <name evidence="1" type="ordered locus">Aflv_2556</name>
</gene>
<sequence>MVKMNKFPHREWLMALSLAGAVVVSGEPVASNVLAAPPVQTPMYGDLSVTHASYKPFQWAIANGYVKINTNAKGKGKTVTMVNPTAVLTEADALMGITKYFWGKEVAATKPINKNTNSIYYQVAQKKNLPVKGNMAKSPVLTKGQLAVLLMSAHYGKKVSVETAVQKMYQAGITSGNAVKGKYPKTYQSFGVNDKVTKSVFVLWLYNYNLNKGKLNVVQPKPSQNNSVEKRIPVQTRYGTIYTHYGRTYGTKSQAEYDKAFGIIKARVEKAKKEGWFKDIGTTYMKSLWLYYKEGKRASDYPNDPIMQWGLNVVDGDQDVRYLIEKKGLAVEEVIQLINMKELSFIMEIEAGAKDPLTGEPESIYDSLVLKQYDCNTTANVYLAIADIMGYDGLIIASDTHAETYVKVRGEWVSGVEIMTSNLFDLLEKKTHYILTPPRTGLK</sequence>
<dbReference type="HOGENOM" id="CLU_050181_0_0_9"/>
<evidence type="ECO:0000313" key="1">
    <source>
        <dbReference type="EMBL" id="ACJ34911.1"/>
    </source>
</evidence>
<accession>B7GL61</accession>
<name>B7GL61_ANOFW</name>